<dbReference type="GO" id="GO:0006913">
    <property type="term" value="P:nucleocytoplasmic transport"/>
    <property type="evidence" value="ECO:0007669"/>
    <property type="project" value="TreeGrafter"/>
</dbReference>
<dbReference type="PANTHER" id="PTHR14494:SF0">
    <property type="entry name" value="ALADIN"/>
    <property type="match status" value="1"/>
</dbReference>
<dbReference type="GO" id="GO:0005643">
    <property type="term" value="C:nuclear pore"/>
    <property type="evidence" value="ECO:0007669"/>
    <property type="project" value="TreeGrafter"/>
</dbReference>
<sequence length="476" mass="54341">MIQESHVFEQFVHTVPDQTVYGEYKSKLESAQDESKLPYDLQLERKNLIDLKILEEEPRRGESVLRTPNPTWIQVLQSNVYSTIDSINQAFTKKPVDAYNVESLANKKIKHMAWHPEQRVLAVCNKNDIIYVYYFPHDDMYGMNQVRPLSLWFELQTNVQDLQWKPFHPYILAVASDNGVILWEIDINDLKMSVKNISTSTSMPMASTGVHHQGYNQSKTNSSILNYPYFRPTTITWSSNGMLLACGSPTFSSILMWDVASRVPSFVPRHGGNSFLCWSKTTDNLLSCSAASSGNKNNSNSNFRIWNISNWSYNNQEWKVPSSYQTGAWSDKGDFLAVASTDKIYFIQCLHKAFDSGAGELVFIEKTSSYKIFYNNQDIFVGGHIKKIAWSPDGQRLAVIFFLNRHSNDSDTMIALYRVKTSPKFTLTPRGFIKKRESSANSIAFVPNYSKGSLLSVSYNDGCISFFPLLYRHKLV</sequence>
<dbReference type="SMART" id="SM00320">
    <property type="entry name" value="WD40"/>
    <property type="match status" value="4"/>
</dbReference>
<dbReference type="Gene3D" id="2.130.10.10">
    <property type="entry name" value="YVTN repeat-like/Quinoprotein amine dehydrogenase"/>
    <property type="match status" value="2"/>
</dbReference>
<proteinExistence type="predicted"/>
<evidence type="ECO:0000259" key="1">
    <source>
        <dbReference type="Pfam" id="PF25460"/>
    </source>
</evidence>
<dbReference type="Pfam" id="PF25460">
    <property type="entry name" value="Beta-prop_Aladin"/>
    <property type="match status" value="1"/>
</dbReference>
<keyword evidence="3" id="KW-1185">Reference proteome</keyword>
<dbReference type="PANTHER" id="PTHR14494">
    <property type="entry name" value="ALADIN/ADRACALIN/AAAS"/>
    <property type="match status" value="1"/>
</dbReference>
<dbReference type="InterPro" id="IPR057403">
    <property type="entry name" value="Beta-prop_Aladin"/>
</dbReference>
<dbReference type="SUPFAM" id="SSF50978">
    <property type="entry name" value="WD40 repeat-like"/>
    <property type="match status" value="1"/>
</dbReference>
<name>A0A8J4UQQ3_9MYCE</name>
<dbReference type="EMBL" id="AJWJ01000424">
    <property type="protein sequence ID" value="KAF2070996.1"/>
    <property type="molecule type" value="Genomic_DNA"/>
</dbReference>
<comment type="caution">
    <text evidence="2">The sequence shown here is derived from an EMBL/GenBank/DDBJ whole genome shotgun (WGS) entry which is preliminary data.</text>
</comment>
<dbReference type="AlphaFoldDB" id="A0A8J4UQQ3"/>
<dbReference type="InterPro" id="IPR045139">
    <property type="entry name" value="Aladin"/>
</dbReference>
<reference evidence="2" key="1">
    <citation type="submission" date="2020-01" db="EMBL/GenBank/DDBJ databases">
        <title>Development of genomics and gene disruption for Polysphondylium violaceum indicates a role for the polyketide synthase stlB in stalk morphogenesis.</title>
        <authorList>
            <person name="Narita B."/>
            <person name="Kawabe Y."/>
            <person name="Kin K."/>
            <person name="Saito T."/>
            <person name="Gibbs R."/>
            <person name="Kuspa A."/>
            <person name="Muzny D."/>
            <person name="Queller D."/>
            <person name="Richards S."/>
            <person name="Strassman J."/>
            <person name="Sucgang R."/>
            <person name="Worley K."/>
            <person name="Schaap P."/>
        </authorList>
    </citation>
    <scope>NUCLEOTIDE SEQUENCE</scope>
    <source>
        <strain evidence="2">QSvi11</strain>
    </source>
</reference>
<protein>
    <recommendedName>
        <fullName evidence="1">Aladin seven-bladed propeller domain-containing protein</fullName>
    </recommendedName>
</protein>
<dbReference type="InterPro" id="IPR001680">
    <property type="entry name" value="WD40_rpt"/>
</dbReference>
<accession>A0A8J4UQQ3</accession>
<organism evidence="2 3">
    <name type="scientific">Polysphondylium violaceum</name>
    <dbReference type="NCBI Taxonomy" id="133409"/>
    <lineage>
        <taxon>Eukaryota</taxon>
        <taxon>Amoebozoa</taxon>
        <taxon>Evosea</taxon>
        <taxon>Eumycetozoa</taxon>
        <taxon>Dictyostelia</taxon>
        <taxon>Dictyosteliales</taxon>
        <taxon>Dictyosteliaceae</taxon>
        <taxon>Polysphondylium</taxon>
    </lineage>
</organism>
<dbReference type="InterPro" id="IPR036322">
    <property type="entry name" value="WD40_repeat_dom_sf"/>
</dbReference>
<evidence type="ECO:0000313" key="3">
    <source>
        <dbReference type="Proteomes" id="UP000695562"/>
    </source>
</evidence>
<evidence type="ECO:0000313" key="2">
    <source>
        <dbReference type="EMBL" id="KAF2070996.1"/>
    </source>
</evidence>
<feature type="domain" description="Aladin seven-bladed propeller" evidence="1">
    <location>
        <begin position="103"/>
        <end position="469"/>
    </location>
</feature>
<dbReference type="Proteomes" id="UP000695562">
    <property type="component" value="Unassembled WGS sequence"/>
</dbReference>
<gene>
    <name evidence="2" type="ORF">CYY_007691</name>
</gene>
<dbReference type="OrthoDB" id="411991at2759"/>
<dbReference type="InterPro" id="IPR015943">
    <property type="entry name" value="WD40/YVTN_repeat-like_dom_sf"/>
</dbReference>